<evidence type="ECO:0000256" key="4">
    <source>
        <dbReference type="ARBA" id="ARBA00023004"/>
    </source>
</evidence>
<keyword evidence="5" id="KW-0349">Heme</keyword>
<evidence type="ECO:0000256" key="3">
    <source>
        <dbReference type="ARBA" id="ARBA00023002"/>
    </source>
</evidence>
<dbReference type="EMBL" id="KV922110">
    <property type="protein sequence ID" value="ORE01663.1"/>
    <property type="molecule type" value="Genomic_DNA"/>
</dbReference>
<dbReference type="GO" id="GO:0006631">
    <property type="term" value="P:fatty acid metabolic process"/>
    <property type="evidence" value="ECO:0007669"/>
    <property type="project" value="UniProtKB-ARBA"/>
</dbReference>
<accession>A0A1X0QPH9</accession>
<feature type="binding site" description="axial binding residue" evidence="5">
    <location>
        <position position="414"/>
    </location>
    <ligand>
        <name>heme b</name>
        <dbReference type="ChEBI" id="CHEBI:60344"/>
    </ligand>
    <ligandPart>
        <name>Fe</name>
        <dbReference type="ChEBI" id="CHEBI:18248"/>
    </ligandPart>
</feature>
<dbReference type="GO" id="GO:0046872">
    <property type="term" value="F:metal ion binding"/>
    <property type="evidence" value="ECO:0007669"/>
    <property type="project" value="UniProtKB-KW"/>
</dbReference>
<evidence type="ECO:0000313" key="6">
    <source>
        <dbReference type="EMBL" id="ORE01663.1"/>
    </source>
</evidence>
<dbReference type="InterPro" id="IPR010255">
    <property type="entry name" value="Haem_peroxidase_sf"/>
</dbReference>
<gene>
    <name evidence="6" type="ORF">BCV72DRAFT_309833</name>
</gene>
<evidence type="ECO:0000256" key="1">
    <source>
        <dbReference type="ARBA" id="ARBA00022723"/>
    </source>
</evidence>
<evidence type="ECO:0000256" key="5">
    <source>
        <dbReference type="PIRSR" id="PIRSR619791-2"/>
    </source>
</evidence>
<dbReference type="PANTHER" id="PTHR11903:SF37">
    <property type="entry name" value="PSI-PRODUCING OXYGENASE A"/>
    <property type="match status" value="1"/>
</dbReference>
<proteinExistence type="predicted"/>
<keyword evidence="2" id="KW-0223">Dioxygenase</keyword>
<evidence type="ECO:0000256" key="2">
    <source>
        <dbReference type="ARBA" id="ARBA00022964"/>
    </source>
</evidence>
<dbReference type="PANTHER" id="PTHR11903">
    <property type="entry name" value="PROSTAGLANDIN G/H SYNTHASE"/>
    <property type="match status" value="1"/>
</dbReference>
<organism evidence="6">
    <name type="scientific">Rhizopus microsporus var. microsporus</name>
    <dbReference type="NCBI Taxonomy" id="86635"/>
    <lineage>
        <taxon>Eukaryota</taxon>
        <taxon>Fungi</taxon>
        <taxon>Fungi incertae sedis</taxon>
        <taxon>Mucoromycota</taxon>
        <taxon>Mucoromycotina</taxon>
        <taxon>Mucoromycetes</taxon>
        <taxon>Mucorales</taxon>
        <taxon>Mucorineae</taxon>
        <taxon>Rhizopodaceae</taxon>
        <taxon>Rhizopus</taxon>
    </lineage>
</organism>
<dbReference type="GO" id="GO:0006979">
    <property type="term" value="P:response to oxidative stress"/>
    <property type="evidence" value="ECO:0007669"/>
    <property type="project" value="InterPro"/>
</dbReference>
<dbReference type="VEuPathDB" id="FungiDB:BCV72DRAFT_309833"/>
<dbReference type="OrthoDB" id="823504at2759"/>
<dbReference type="PROSITE" id="PS50292">
    <property type="entry name" value="PEROXIDASE_3"/>
    <property type="match status" value="1"/>
</dbReference>
<dbReference type="Proteomes" id="UP000242414">
    <property type="component" value="Unassembled WGS sequence"/>
</dbReference>
<keyword evidence="3" id="KW-0560">Oxidoreductase</keyword>
<reference evidence="6" key="1">
    <citation type="journal article" date="2016" name="Proc. Natl. Acad. Sci. U.S.A.">
        <title>Lipid metabolic changes in an early divergent fungus govern the establishment of a mutualistic symbiosis with endobacteria.</title>
        <authorList>
            <person name="Lastovetsky O.A."/>
            <person name="Gaspar M.L."/>
            <person name="Mondo S.J."/>
            <person name="LaButti K.M."/>
            <person name="Sandor L."/>
            <person name="Grigoriev I.V."/>
            <person name="Henry S.A."/>
            <person name="Pawlowska T.E."/>
        </authorList>
    </citation>
    <scope>NUCLEOTIDE SEQUENCE [LARGE SCALE GENOMIC DNA]</scope>
    <source>
        <strain evidence="6">ATCC 52814</strain>
    </source>
</reference>
<dbReference type="InterPro" id="IPR050783">
    <property type="entry name" value="Oxylipin_biosynth_metab"/>
</dbReference>
<sequence length="691" mass="77630">MLNSVSPNNTLPPPKLDMKEYLHAVENRMDQQELFKHFTILVDNIKSSKAPGSARAVEPTPSSNPTGSKWTWAAIKENIKHALNINDTTVGALRDIVSLPIGQQITLLKAVTERILSSNFPVNDRNNTFEAVMEILGKLGPEYSELNTVVTQPLIATFYNDLPKPYINYVGHQFRTADGSQNSLIYPEVGRAGSNYVRTVTSSSFNNERLPPAKEVFDRLMRRPDGTFSPHKGGVNMLLFYLAILITHDLFSTDPKNPQRNLTTSYLDLSPLYGNNREQQLSVREMKGGLLKPDQWYDKRLVVQPSGVAALMVVFSRNHNYIAKKLLEINENGRFSYGPGKSIATEEEQDEALFQTARLINNGCYANVIIHDYIRTIIGTTADSDFVLDPFATPSNPIYGNAVSIEFNIIYRWHAAVGEKDAAWLKEVMEVISDCRKGTYKQCPVPTLTSKAHSDNESMFDIIFKCFNDHFVHASEEELEKGLPIAGTHRNLDTGSFPDVDIIKAIRSGFEQSASEVGNGQNTPSAFEMIEIAGINQSRALGTCYFNEFRKFLNLMPLNEFSDFSEKPSVQKALKEMYGTVDNVELYAGLMVERSKPIGLRLPYTMGRAILSDAVNLLRNDRILTKEMTPITLTNWGFKYIRGEPDQNNRVFPRMLRELFPDSAGTGFTDHELKTLFNVPNAPNVKSNKKQ</sequence>
<dbReference type="InterPro" id="IPR019791">
    <property type="entry name" value="Haem_peroxidase_animal"/>
</dbReference>
<protein>
    <submittedName>
        <fullName evidence="6">Heme peroxidase</fullName>
    </submittedName>
</protein>
<dbReference type="Gene3D" id="1.10.640.10">
    <property type="entry name" value="Haem peroxidase domain superfamily, animal type"/>
    <property type="match status" value="1"/>
</dbReference>
<dbReference type="GO" id="GO:0004601">
    <property type="term" value="F:peroxidase activity"/>
    <property type="evidence" value="ECO:0007669"/>
    <property type="project" value="UniProtKB-KW"/>
</dbReference>
<name>A0A1X0QPH9_RHIZD</name>
<dbReference type="SUPFAM" id="SSF48113">
    <property type="entry name" value="Heme-dependent peroxidases"/>
    <property type="match status" value="1"/>
</dbReference>
<keyword evidence="4 5" id="KW-0408">Iron</keyword>
<dbReference type="GO" id="GO:0051213">
    <property type="term" value="F:dioxygenase activity"/>
    <property type="evidence" value="ECO:0007669"/>
    <property type="project" value="UniProtKB-KW"/>
</dbReference>
<dbReference type="InterPro" id="IPR037120">
    <property type="entry name" value="Haem_peroxidase_sf_animal"/>
</dbReference>
<keyword evidence="6" id="KW-0575">Peroxidase</keyword>
<dbReference type="GO" id="GO:0020037">
    <property type="term" value="F:heme binding"/>
    <property type="evidence" value="ECO:0007669"/>
    <property type="project" value="InterPro"/>
</dbReference>
<dbReference type="Pfam" id="PF03098">
    <property type="entry name" value="An_peroxidase"/>
    <property type="match status" value="2"/>
</dbReference>
<keyword evidence="1 5" id="KW-0479">Metal-binding</keyword>
<dbReference type="AlphaFoldDB" id="A0A1X0QPH9"/>